<dbReference type="HAMAP" id="MF_01820">
    <property type="entry name" value="GTPase_RsgA"/>
    <property type="match status" value="1"/>
</dbReference>
<dbReference type="InterPro" id="IPR027417">
    <property type="entry name" value="P-loop_NTPase"/>
</dbReference>
<dbReference type="AlphaFoldDB" id="A0A0C1UB19"/>
<feature type="binding site" evidence="10">
    <location>
        <position position="292"/>
    </location>
    <ligand>
        <name>Zn(2+)</name>
        <dbReference type="ChEBI" id="CHEBI:29105"/>
    </ligand>
</feature>
<name>A0A0C1UB19_9CLOT</name>
<dbReference type="GO" id="GO:0019843">
    <property type="term" value="F:rRNA binding"/>
    <property type="evidence" value="ECO:0007669"/>
    <property type="project" value="UniProtKB-KW"/>
</dbReference>
<dbReference type="InterPro" id="IPR030378">
    <property type="entry name" value="G_CP_dom"/>
</dbReference>
<dbReference type="CDD" id="cd01854">
    <property type="entry name" value="YjeQ_EngC"/>
    <property type="match status" value="1"/>
</dbReference>
<dbReference type="InterPro" id="IPR010914">
    <property type="entry name" value="RsgA_GTPase_dom"/>
</dbReference>
<protein>
    <recommendedName>
        <fullName evidence="10">Small ribosomal subunit biogenesis GTPase RsgA</fullName>
        <ecNumber evidence="10">3.6.1.-</ecNumber>
    </recommendedName>
</protein>
<dbReference type="GO" id="GO:0005737">
    <property type="term" value="C:cytoplasm"/>
    <property type="evidence" value="ECO:0007669"/>
    <property type="project" value="UniProtKB-SubCell"/>
</dbReference>
<dbReference type="SUPFAM" id="SSF52540">
    <property type="entry name" value="P-loop containing nucleoside triphosphate hydrolases"/>
    <property type="match status" value="1"/>
</dbReference>
<keyword evidence="2 10" id="KW-0690">Ribosome biogenesis</keyword>
<feature type="domain" description="EngC GTPase" evidence="11">
    <location>
        <begin position="113"/>
        <end position="260"/>
    </location>
</feature>
<reference evidence="13 14" key="1">
    <citation type="journal article" date="2015" name="Infect. Genet. Evol.">
        <title>Genomic sequences of six botulinum neurotoxin-producing strains representing three clostridial species illustrate the mobility and diversity of botulinum neurotoxin genes.</title>
        <authorList>
            <person name="Smith T.J."/>
            <person name="Hill K.K."/>
            <person name="Xie G."/>
            <person name="Foley B.T."/>
            <person name="Williamson C.H."/>
            <person name="Foster J.T."/>
            <person name="Johnson S.L."/>
            <person name="Chertkov O."/>
            <person name="Teshima H."/>
            <person name="Gibbons H.S."/>
            <person name="Johnsky L.A."/>
            <person name="Karavis M.A."/>
            <person name="Smith L.A."/>
        </authorList>
    </citation>
    <scope>NUCLEOTIDE SEQUENCE [LARGE SCALE GENOMIC DNA]</scope>
    <source>
        <strain evidence="13 14">CDC 2741</strain>
    </source>
</reference>
<evidence type="ECO:0000256" key="7">
    <source>
        <dbReference type="ARBA" id="ARBA00022833"/>
    </source>
</evidence>
<dbReference type="Gene3D" id="3.40.50.300">
    <property type="entry name" value="P-loop containing nucleotide triphosphate hydrolases"/>
    <property type="match status" value="1"/>
</dbReference>
<keyword evidence="4 10" id="KW-0699">rRNA-binding</keyword>
<dbReference type="Proteomes" id="UP000031366">
    <property type="component" value="Unassembled WGS sequence"/>
</dbReference>
<evidence type="ECO:0000256" key="1">
    <source>
        <dbReference type="ARBA" id="ARBA00022490"/>
    </source>
</evidence>
<evidence type="ECO:0000256" key="4">
    <source>
        <dbReference type="ARBA" id="ARBA00022730"/>
    </source>
</evidence>
<evidence type="ECO:0000256" key="5">
    <source>
        <dbReference type="ARBA" id="ARBA00022741"/>
    </source>
</evidence>
<dbReference type="Pfam" id="PF03193">
    <property type="entry name" value="RsgA_GTPase"/>
    <property type="match status" value="1"/>
</dbReference>
<dbReference type="EC" id="3.6.1.-" evidence="10"/>
<dbReference type="OrthoDB" id="9809485at2"/>
<evidence type="ECO:0000256" key="10">
    <source>
        <dbReference type="HAMAP-Rule" id="MF_01820"/>
    </source>
</evidence>
<evidence type="ECO:0000313" key="13">
    <source>
        <dbReference type="EMBL" id="KIE44775.1"/>
    </source>
</evidence>
<dbReference type="PROSITE" id="PS51721">
    <property type="entry name" value="G_CP"/>
    <property type="match status" value="1"/>
</dbReference>
<comment type="subunit">
    <text evidence="10">Monomer. Associates with 30S ribosomal subunit, binds 16S rRNA.</text>
</comment>
<evidence type="ECO:0000256" key="3">
    <source>
        <dbReference type="ARBA" id="ARBA00022723"/>
    </source>
</evidence>
<evidence type="ECO:0000313" key="14">
    <source>
        <dbReference type="Proteomes" id="UP000031366"/>
    </source>
</evidence>
<dbReference type="STRING" id="29341.RSJ17_04780"/>
<sequence length="357" mass="40298">MNYKRLYDLGLNEELLKEVEEKYSDFYIGRVAFESKGLYKVMTEENIVIAKVLGKLIYNSNGRADYPAVGDWVVLDRDTDKNGEAIIYGILSRKSKFSRKAPDRKIEEQIVAVNIDYVFICMSLNNDFNIRKLERYISVAYDSGAGVVVALTKADLCDNVEEKLLEVSSVAFGADVIVISSILNLGIEEVKKYVKKGKTIAFLGSSGVGKSTLINSLLGDEKLKTSDIREGDDKGRHTTTHRELILLPDGGVVIDTPGMRELQIYDSSQGVSTSFSDIEELAARCKFSDCNHDTEPGCQIRRALEDGSLTIERFNSYLKLKREAEFMERKVKKSEALNYKKNMIKASKKFYNEERKH</sequence>
<organism evidence="13 14">
    <name type="scientific">Clostridium argentinense CDC 2741</name>
    <dbReference type="NCBI Taxonomy" id="1418104"/>
    <lineage>
        <taxon>Bacteria</taxon>
        <taxon>Bacillati</taxon>
        <taxon>Bacillota</taxon>
        <taxon>Clostridia</taxon>
        <taxon>Eubacteriales</taxon>
        <taxon>Clostridiaceae</taxon>
        <taxon>Clostridium</taxon>
    </lineage>
</organism>
<feature type="domain" description="CP-type G" evidence="12">
    <location>
        <begin position="104"/>
        <end position="262"/>
    </location>
</feature>
<accession>A0A0C1UB19</accession>
<keyword evidence="9 10" id="KW-0342">GTP-binding</keyword>
<feature type="binding site" evidence="10">
    <location>
        <position position="290"/>
    </location>
    <ligand>
        <name>Zn(2+)</name>
        <dbReference type="ChEBI" id="CHEBI:29105"/>
    </ligand>
</feature>
<keyword evidence="1 10" id="KW-0963">Cytoplasm</keyword>
<comment type="function">
    <text evidence="10">One of several proteins that assist in the late maturation steps of the functional core of the 30S ribosomal subunit. Helps release RbfA from mature subunits. May play a role in the assembly of ribosomal proteins into the subunit. Circularly permuted GTPase that catalyzes slow GTP hydrolysis, GTPase activity is stimulated by the 30S ribosomal subunit.</text>
</comment>
<evidence type="ECO:0000259" key="11">
    <source>
        <dbReference type="PROSITE" id="PS50936"/>
    </source>
</evidence>
<gene>
    <name evidence="10 13" type="primary">rsgA</name>
    <name evidence="13" type="ORF">U732_399</name>
</gene>
<keyword evidence="14" id="KW-1185">Reference proteome</keyword>
<keyword evidence="6 10" id="KW-0378">Hydrolase</keyword>
<feature type="binding site" evidence="10">
    <location>
        <position position="298"/>
    </location>
    <ligand>
        <name>Zn(2+)</name>
        <dbReference type="ChEBI" id="CHEBI:29105"/>
    </ligand>
</feature>
<keyword evidence="8 10" id="KW-0694">RNA-binding</keyword>
<dbReference type="RefSeq" id="WP_039636234.1">
    <property type="nucleotide sequence ID" value="NZ_AYSO01000020.1"/>
</dbReference>
<feature type="binding site" evidence="10">
    <location>
        <begin position="204"/>
        <end position="212"/>
    </location>
    <ligand>
        <name>GTP</name>
        <dbReference type="ChEBI" id="CHEBI:37565"/>
    </ligand>
</feature>
<feature type="binding site" evidence="10">
    <location>
        <position position="285"/>
    </location>
    <ligand>
        <name>Zn(2+)</name>
        <dbReference type="ChEBI" id="CHEBI:29105"/>
    </ligand>
</feature>
<evidence type="ECO:0000256" key="8">
    <source>
        <dbReference type="ARBA" id="ARBA00022884"/>
    </source>
</evidence>
<dbReference type="PROSITE" id="PS50936">
    <property type="entry name" value="ENGC_GTPASE"/>
    <property type="match status" value="1"/>
</dbReference>
<keyword evidence="3 10" id="KW-0479">Metal-binding</keyword>
<proteinExistence type="inferred from homology"/>
<comment type="cofactor">
    <cofactor evidence="10">
        <name>Zn(2+)</name>
        <dbReference type="ChEBI" id="CHEBI:29105"/>
    </cofactor>
    <text evidence="10">Binds 1 zinc ion per subunit.</text>
</comment>
<keyword evidence="7 10" id="KW-0862">Zinc</keyword>
<evidence type="ECO:0000256" key="6">
    <source>
        <dbReference type="ARBA" id="ARBA00022801"/>
    </source>
</evidence>
<dbReference type="GO" id="GO:0003924">
    <property type="term" value="F:GTPase activity"/>
    <property type="evidence" value="ECO:0007669"/>
    <property type="project" value="UniProtKB-UniRule"/>
</dbReference>
<evidence type="ECO:0000256" key="2">
    <source>
        <dbReference type="ARBA" id="ARBA00022517"/>
    </source>
</evidence>
<dbReference type="PANTHER" id="PTHR32120:SF10">
    <property type="entry name" value="SMALL RIBOSOMAL SUBUNIT BIOGENESIS GTPASE RSGA"/>
    <property type="match status" value="1"/>
</dbReference>
<comment type="similarity">
    <text evidence="10">Belongs to the TRAFAC class YlqF/YawG GTPase family. RsgA subfamily.</text>
</comment>
<evidence type="ECO:0000259" key="12">
    <source>
        <dbReference type="PROSITE" id="PS51721"/>
    </source>
</evidence>
<comment type="subcellular location">
    <subcellularLocation>
        <location evidence="10">Cytoplasm</location>
    </subcellularLocation>
</comment>
<dbReference type="InterPro" id="IPR004881">
    <property type="entry name" value="Ribosome_biogen_GTPase_RsgA"/>
</dbReference>
<dbReference type="GO" id="GO:0042274">
    <property type="term" value="P:ribosomal small subunit biogenesis"/>
    <property type="evidence" value="ECO:0007669"/>
    <property type="project" value="UniProtKB-UniRule"/>
</dbReference>
<comment type="caution">
    <text evidence="13">The sequence shown here is derived from an EMBL/GenBank/DDBJ whole genome shotgun (WGS) entry which is preliminary data.</text>
</comment>
<dbReference type="PANTHER" id="PTHR32120">
    <property type="entry name" value="SMALL RIBOSOMAL SUBUNIT BIOGENESIS GTPASE RSGA"/>
    <property type="match status" value="1"/>
</dbReference>
<dbReference type="GO" id="GO:0046872">
    <property type="term" value="F:metal ion binding"/>
    <property type="evidence" value="ECO:0007669"/>
    <property type="project" value="UniProtKB-KW"/>
</dbReference>
<dbReference type="EMBL" id="AYSO01000020">
    <property type="protein sequence ID" value="KIE44775.1"/>
    <property type="molecule type" value="Genomic_DNA"/>
</dbReference>
<keyword evidence="5 10" id="KW-0547">Nucleotide-binding</keyword>
<dbReference type="NCBIfam" id="TIGR00157">
    <property type="entry name" value="ribosome small subunit-dependent GTPase A"/>
    <property type="match status" value="1"/>
</dbReference>
<dbReference type="GO" id="GO:0005525">
    <property type="term" value="F:GTP binding"/>
    <property type="evidence" value="ECO:0007669"/>
    <property type="project" value="UniProtKB-UniRule"/>
</dbReference>
<feature type="binding site" evidence="10">
    <location>
        <begin position="152"/>
        <end position="155"/>
    </location>
    <ligand>
        <name>GTP</name>
        <dbReference type="ChEBI" id="CHEBI:37565"/>
    </ligand>
</feature>
<dbReference type="Gene3D" id="1.10.40.50">
    <property type="entry name" value="Probable gtpase engc, domain 3"/>
    <property type="match status" value="1"/>
</dbReference>
<evidence type="ECO:0000256" key="9">
    <source>
        <dbReference type="ARBA" id="ARBA00023134"/>
    </source>
</evidence>